<dbReference type="GO" id="GO:0005886">
    <property type="term" value="C:plasma membrane"/>
    <property type="evidence" value="ECO:0000318"/>
    <property type="project" value="GO_Central"/>
</dbReference>
<feature type="domain" description="ENTH" evidence="7">
    <location>
        <begin position="18"/>
        <end position="150"/>
    </location>
</feature>
<evidence type="ECO:0000256" key="6">
    <source>
        <dbReference type="SAM" id="MobiDB-lite"/>
    </source>
</evidence>
<feature type="compositionally biased region" description="Basic and acidic residues" evidence="6">
    <location>
        <begin position="227"/>
        <end position="257"/>
    </location>
</feature>
<feature type="compositionally biased region" description="Basic and acidic residues" evidence="6">
    <location>
        <begin position="266"/>
        <end position="305"/>
    </location>
</feature>
<dbReference type="InterPro" id="IPR008942">
    <property type="entry name" value="ENTH_VHS"/>
</dbReference>
<comment type="subcellular location">
    <subcellularLocation>
        <location evidence="1">Cytoplasmic vesicle</location>
        <location evidence="1">Clathrin-coated vesicle</location>
    </subcellularLocation>
    <subcellularLocation>
        <location evidence="2">Golgi apparatus</location>
    </subcellularLocation>
</comment>
<dbReference type="PANTHER" id="PTHR12276:SF91">
    <property type="entry name" value="CLATHRIN INTERACTOR EPSIN 2-RELATED"/>
    <property type="match status" value="1"/>
</dbReference>
<feature type="compositionally biased region" description="Low complexity" evidence="6">
    <location>
        <begin position="333"/>
        <end position="357"/>
    </location>
</feature>
<dbReference type="ExpressionAtlas" id="F6I3Q9">
    <property type="expression patterns" value="baseline and differential"/>
</dbReference>
<keyword evidence="4" id="KW-0333">Golgi apparatus</keyword>
<organism evidence="8 9">
    <name type="scientific">Vitis vinifera</name>
    <name type="common">Grape</name>
    <dbReference type="NCBI Taxonomy" id="29760"/>
    <lineage>
        <taxon>Eukaryota</taxon>
        <taxon>Viridiplantae</taxon>
        <taxon>Streptophyta</taxon>
        <taxon>Embryophyta</taxon>
        <taxon>Tracheophyta</taxon>
        <taxon>Spermatophyta</taxon>
        <taxon>Magnoliopsida</taxon>
        <taxon>eudicotyledons</taxon>
        <taxon>Gunneridae</taxon>
        <taxon>Pentapetalae</taxon>
        <taxon>rosids</taxon>
        <taxon>Vitales</taxon>
        <taxon>Vitaceae</taxon>
        <taxon>Viteae</taxon>
        <taxon>Vitis</taxon>
    </lineage>
</organism>
<dbReference type="GO" id="GO:0030125">
    <property type="term" value="C:clathrin vesicle coat"/>
    <property type="evidence" value="ECO:0000318"/>
    <property type="project" value="GO_Central"/>
</dbReference>
<feature type="region of interest" description="Disordered" evidence="6">
    <location>
        <begin position="150"/>
        <end position="388"/>
    </location>
</feature>
<evidence type="ECO:0000259" key="7">
    <source>
        <dbReference type="PROSITE" id="PS50942"/>
    </source>
</evidence>
<dbReference type="Gene3D" id="1.25.40.90">
    <property type="match status" value="1"/>
</dbReference>
<dbReference type="InParanoid" id="F6I3Q9"/>
<gene>
    <name evidence="8" type="ordered locus">VIT_05s0124g00040</name>
</gene>
<dbReference type="CDD" id="cd03571">
    <property type="entry name" value="ENTH"/>
    <property type="match status" value="1"/>
</dbReference>
<comment type="similarity">
    <text evidence="3">Belongs to the epsin family.</text>
</comment>
<keyword evidence="9" id="KW-1185">Reference proteome</keyword>
<dbReference type="AlphaFoldDB" id="F6I3Q9"/>
<evidence type="ECO:0000313" key="9">
    <source>
        <dbReference type="Proteomes" id="UP000009183"/>
    </source>
</evidence>
<dbReference type="SMART" id="SM00273">
    <property type="entry name" value="ENTH"/>
    <property type="match status" value="1"/>
</dbReference>
<dbReference type="eggNOG" id="KOG2056">
    <property type="taxonomic scope" value="Eukaryota"/>
</dbReference>
<evidence type="ECO:0000256" key="3">
    <source>
        <dbReference type="ARBA" id="ARBA00010130"/>
    </source>
</evidence>
<proteinExistence type="inferred from homology"/>
<dbReference type="Proteomes" id="UP000009183">
    <property type="component" value="Chromosome 5"/>
</dbReference>
<dbReference type="GO" id="GO:0030276">
    <property type="term" value="F:clathrin binding"/>
    <property type="evidence" value="ECO:0000318"/>
    <property type="project" value="GO_Central"/>
</dbReference>
<name>F6I3Q9_VITVI</name>
<evidence type="ECO:0000256" key="4">
    <source>
        <dbReference type="ARBA" id="ARBA00023034"/>
    </source>
</evidence>
<dbReference type="PANTHER" id="PTHR12276">
    <property type="entry name" value="EPSIN/ENT-RELATED"/>
    <property type="match status" value="1"/>
</dbReference>
<accession>F6I3Q9</accession>
<evidence type="ECO:0000256" key="5">
    <source>
        <dbReference type="ARBA" id="ARBA00023329"/>
    </source>
</evidence>
<dbReference type="PROSITE" id="PS50942">
    <property type="entry name" value="ENTH"/>
    <property type="match status" value="1"/>
</dbReference>
<dbReference type="GO" id="GO:0005794">
    <property type="term" value="C:Golgi apparatus"/>
    <property type="evidence" value="ECO:0007669"/>
    <property type="project" value="UniProtKB-SubCell"/>
</dbReference>
<reference evidence="9" key="1">
    <citation type="journal article" date="2007" name="Nature">
        <title>The grapevine genome sequence suggests ancestral hexaploidization in major angiosperm phyla.</title>
        <authorList>
            <consortium name="The French-Italian Public Consortium for Grapevine Genome Characterization."/>
            <person name="Jaillon O."/>
            <person name="Aury J.-M."/>
            <person name="Noel B."/>
            <person name="Policriti A."/>
            <person name="Clepet C."/>
            <person name="Casagrande A."/>
            <person name="Choisne N."/>
            <person name="Aubourg S."/>
            <person name="Vitulo N."/>
            <person name="Jubin C."/>
            <person name="Vezzi A."/>
            <person name="Legeai F."/>
            <person name="Hugueney P."/>
            <person name="Dasilva C."/>
            <person name="Horner D."/>
            <person name="Mica E."/>
            <person name="Jublot D."/>
            <person name="Poulain J."/>
            <person name="Bruyere C."/>
            <person name="Billault A."/>
            <person name="Segurens B."/>
            <person name="Gouyvenoux M."/>
            <person name="Ugarte E."/>
            <person name="Cattonaro F."/>
            <person name="Anthouard V."/>
            <person name="Vico V."/>
            <person name="Del Fabbro C."/>
            <person name="Alaux M."/>
            <person name="Di Gaspero G."/>
            <person name="Dumas V."/>
            <person name="Felice N."/>
            <person name="Paillard S."/>
            <person name="Juman I."/>
            <person name="Moroldo M."/>
            <person name="Scalabrin S."/>
            <person name="Canaguier A."/>
            <person name="Le Clainche I."/>
            <person name="Malacrida G."/>
            <person name="Durand E."/>
            <person name="Pesole G."/>
            <person name="Laucou V."/>
            <person name="Chatelet P."/>
            <person name="Merdinoglu D."/>
            <person name="Delledonne M."/>
            <person name="Pezzotti M."/>
            <person name="Lecharny A."/>
            <person name="Scarpelli C."/>
            <person name="Artiguenave F."/>
            <person name="Pe M.E."/>
            <person name="Valle G."/>
            <person name="Morgante M."/>
            <person name="Caboche M."/>
            <person name="Adam-Blondon A.-F."/>
            <person name="Weissenbach J."/>
            <person name="Quetier F."/>
            <person name="Wincker P."/>
        </authorList>
    </citation>
    <scope>NUCLEOTIDE SEQUENCE [LARGE SCALE GENOMIC DNA]</scope>
    <source>
        <strain evidence="9">cv. Pinot noir / PN40024</strain>
    </source>
</reference>
<sequence length="507" mass="57795">MKKAIGQTVRDLKREVNKKVLKVPGIEQKVLDATSNEPWGPHGTHLADIAQATRNYHEYQMIMSVIWKRINDTGKNWRHVYKALTVLEYLVGHGSERVIDEIREHIYQISTLSDFQYIDSSGRDQGSNVRKKSQSLVALVNDKERIQEVRQKAAANRDKFRNTNSAGGMYRPSSYSSSGGYGDRYDDDRYEGRYGRDEDRNGYGREREWGSRDDDRYGRNGDSYGPEGDRYGRDSDERYGRDGYKDDDYRGRSRSNEDYQYGSRSRSADRDRDRAFDEESNHSSRGGARTDEHPQYGRQLERKFSEQNLDAPPSYEEAVADAHSPVHDERDGATPAAPAPKTSSPPVSTSPSQATTAVGPSTSPPANKEVDAFDEFDPRGPVSGMENPRDLSVCQRRAKFWKDKWCGDKPLNASFPSLYVLTISKEAWVANLWDQTSEGGHLNPLFYRHLNDWELDEVGHFFSRLQGKTMIREGEDGVVCMDSRNGTFSIKALYFRLKLGRSILFLE</sequence>
<dbReference type="PaxDb" id="29760-VIT_05s0124g00040.t01"/>
<dbReference type="Pfam" id="PF01417">
    <property type="entry name" value="ENTH"/>
    <property type="match status" value="1"/>
</dbReference>
<dbReference type="HOGENOM" id="CLU_537950_0_0_1"/>
<dbReference type="STRING" id="29760.F6I3Q9"/>
<dbReference type="SUPFAM" id="SSF48464">
    <property type="entry name" value="ENTH/VHS domain"/>
    <property type="match status" value="1"/>
</dbReference>
<dbReference type="FunFam" id="1.25.40.90:FF:000006">
    <property type="entry name" value="Clathrin interactor 1"/>
    <property type="match status" value="1"/>
</dbReference>
<dbReference type="GO" id="GO:0006897">
    <property type="term" value="P:endocytosis"/>
    <property type="evidence" value="ECO:0000318"/>
    <property type="project" value="GO_Central"/>
</dbReference>
<keyword evidence="5" id="KW-0968">Cytoplasmic vesicle</keyword>
<protein>
    <recommendedName>
        <fullName evidence="7">ENTH domain-containing protein</fullName>
    </recommendedName>
</protein>
<evidence type="ECO:0000313" key="8">
    <source>
        <dbReference type="EMBL" id="CCB61577.1"/>
    </source>
</evidence>
<feature type="compositionally biased region" description="Basic and acidic residues" evidence="6">
    <location>
        <begin position="183"/>
        <end position="219"/>
    </location>
</feature>
<dbReference type="EMBL" id="FN596743">
    <property type="protein sequence ID" value="CCB61577.1"/>
    <property type="molecule type" value="Genomic_DNA"/>
</dbReference>
<dbReference type="GO" id="GO:0005768">
    <property type="term" value="C:endosome"/>
    <property type="evidence" value="ECO:0000318"/>
    <property type="project" value="GO_Central"/>
</dbReference>
<dbReference type="GO" id="GO:0005543">
    <property type="term" value="F:phospholipid binding"/>
    <property type="evidence" value="ECO:0000318"/>
    <property type="project" value="GO_Central"/>
</dbReference>
<feature type="compositionally biased region" description="Basic and acidic residues" evidence="6">
    <location>
        <begin position="150"/>
        <end position="161"/>
    </location>
</feature>
<evidence type="ECO:0000256" key="2">
    <source>
        <dbReference type="ARBA" id="ARBA00004555"/>
    </source>
</evidence>
<evidence type="ECO:0000256" key="1">
    <source>
        <dbReference type="ARBA" id="ARBA00004132"/>
    </source>
</evidence>
<dbReference type="InterPro" id="IPR013809">
    <property type="entry name" value="ENTH"/>
</dbReference>